<dbReference type="RefSeq" id="XP_051447388.1">
    <property type="nucleotide sequence ID" value="XM_051586965.1"/>
</dbReference>
<dbReference type="SMART" id="SM00212">
    <property type="entry name" value="UBCc"/>
    <property type="match status" value="1"/>
</dbReference>
<dbReference type="PANTHER" id="PTHR24068">
    <property type="entry name" value="UBIQUITIN-CONJUGATING ENZYME E2"/>
    <property type="match status" value="1"/>
</dbReference>
<dbReference type="AlphaFoldDB" id="A0AAD5EF96"/>
<reference evidence="3" key="1">
    <citation type="submission" date="2021-06" db="EMBL/GenBank/DDBJ databases">
        <authorList>
            <consortium name="DOE Joint Genome Institute"/>
            <person name="Mondo S.J."/>
            <person name="Amses K.R."/>
            <person name="Simmons D.R."/>
            <person name="Longcore J.E."/>
            <person name="Seto K."/>
            <person name="Alves G.H."/>
            <person name="Bonds A.E."/>
            <person name="Quandt C.A."/>
            <person name="Davis W.J."/>
            <person name="Chang Y."/>
            <person name="Letcher P.M."/>
            <person name="Powell M.J."/>
            <person name="Kuo A."/>
            <person name="Labutti K."/>
            <person name="Pangilinan J."/>
            <person name="Andreopoulos W."/>
            <person name="Tritt A."/>
            <person name="Riley R."/>
            <person name="Hundley H."/>
            <person name="Johnson J."/>
            <person name="Lipzen A."/>
            <person name="Barry K."/>
            <person name="Berbee M.L."/>
            <person name="Buchler N.E."/>
            <person name="Grigoriev I.V."/>
            <person name="Spatafora J.W."/>
            <person name="Stajich J.E."/>
            <person name="James T.Y."/>
        </authorList>
    </citation>
    <scope>NUCLEOTIDE SEQUENCE</scope>
    <source>
        <strain evidence="3">AG</strain>
    </source>
</reference>
<feature type="domain" description="UBC core" evidence="2">
    <location>
        <begin position="5"/>
        <end position="149"/>
    </location>
</feature>
<evidence type="ECO:0000313" key="4">
    <source>
        <dbReference type="Proteomes" id="UP001206595"/>
    </source>
</evidence>
<dbReference type="EMBL" id="MU620901">
    <property type="protein sequence ID" value="KAI8582384.1"/>
    <property type="molecule type" value="Genomic_DNA"/>
</dbReference>
<dbReference type="PROSITE" id="PS50127">
    <property type="entry name" value="UBC_2"/>
    <property type="match status" value="1"/>
</dbReference>
<dbReference type="Proteomes" id="UP001206595">
    <property type="component" value="Unassembled WGS sequence"/>
</dbReference>
<keyword evidence="1" id="KW-0833">Ubl conjugation pathway</keyword>
<dbReference type="SUPFAM" id="SSF54495">
    <property type="entry name" value="UBC-like"/>
    <property type="match status" value="1"/>
</dbReference>
<accession>A0AAD5EF96</accession>
<dbReference type="InterPro" id="IPR016135">
    <property type="entry name" value="UBQ-conjugating_enzyme/RWD"/>
</dbReference>
<evidence type="ECO:0000259" key="2">
    <source>
        <dbReference type="PROSITE" id="PS50127"/>
    </source>
</evidence>
<proteinExistence type="predicted"/>
<name>A0AAD5EF96_UMBRA</name>
<reference evidence="3" key="2">
    <citation type="journal article" date="2022" name="Proc. Natl. Acad. Sci. U.S.A.">
        <title>Diploid-dominant life cycles characterize the early evolution of Fungi.</title>
        <authorList>
            <person name="Amses K.R."/>
            <person name="Simmons D.R."/>
            <person name="Longcore J.E."/>
            <person name="Mondo S.J."/>
            <person name="Seto K."/>
            <person name="Jeronimo G.H."/>
            <person name="Bonds A.E."/>
            <person name="Quandt C.A."/>
            <person name="Davis W.J."/>
            <person name="Chang Y."/>
            <person name="Federici B.A."/>
            <person name="Kuo A."/>
            <person name="LaButti K."/>
            <person name="Pangilinan J."/>
            <person name="Andreopoulos W."/>
            <person name="Tritt A."/>
            <person name="Riley R."/>
            <person name="Hundley H."/>
            <person name="Johnson J."/>
            <person name="Lipzen A."/>
            <person name="Barry K."/>
            <person name="Lang B.F."/>
            <person name="Cuomo C.A."/>
            <person name="Buchler N.E."/>
            <person name="Grigoriev I.V."/>
            <person name="Spatafora J.W."/>
            <person name="Stajich J.E."/>
            <person name="James T.Y."/>
        </authorList>
    </citation>
    <scope>NUCLEOTIDE SEQUENCE</scope>
    <source>
        <strain evidence="3">AG</strain>
    </source>
</reference>
<evidence type="ECO:0000313" key="3">
    <source>
        <dbReference type="EMBL" id="KAI8582384.1"/>
    </source>
</evidence>
<dbReference type="FunFam" id="3.10.110.10:FF:000026">
    <property type="entry name" value="Ubiquitin-conjugating enzyme E2 variant"/>
    <property type="match status" value="1"/>
</dbReference>
<evidence type="ECO:0000256" key="1">
    <source>
        <dbReference type="ARBA" id="ARBA00022786"/>
    </source>
</evidence>
<comment type="caution">
    <text evidence="3">The sequence shown here is derived from an EMBL/GenBank/DDBJ whole genome shotgun (WGS) entry which is preliminary data.</text>
</comment>
<dbReference type="Gene3D" id="3.10.110.10">
    <property type="entry name" value="Ubiquitin Conjugating Enzyme"/>
    <property type="match status" value="1"/>
</dbReference>
<keyword evidence="4" id="KW-1185">Reference proteome</keyword>
<dbReference type="InterPro" id="IPR000608">
    <property type="entry name" value="UBC"/>
</dbReference>
<protein>
    <recommendedName>
        <fullName evidence="2">UBC core domain-containing protein</fullName>
    </recommendedName>
</protein>
<gene>
    <name evidence="3" type="ORF">K450DRAFT_228691</name>
</gene>
<dbReference type="GeneID" id="75912313"/>
<dbReference type="CDD" id="cd23807">
    <property type="entry name" value="UEV_UBE2V"/>
    <property type="match status" value="1"/>
</dbReference>
<sequence length="149" mass="16843">MATVPRNFRLLEELEKGEKGIGDGTCSYGLADDDILMHNWHATILGPGHSVHENRIYSLKVICGERYPNEPPQVQFVSKINLPCVNHTNGKVDSSKLSCLANWRTAYTLETVLTDLRRWLLQVGSYLNRPKALPFNTSIMIKISFDVDK</sequence>
<organism evidence="3 4">
    <name type="scientific">Umbelopsis ramanniana AG</name>
    <dbReference type="NCBI Taxonomy" id="1314678"/>
    <lineage>
        <taxon>Eukaryota</taxon>
        <taxon>Fungi</taxon>
        <taxon>Fungi incertae sedis</taxon>
        <taxon>Mucoromycota</taxon>
        <taxon>Mucoromycotina</taxon>
        <taxon>Umbelopsidomycetes</taxon>
        <taxon>Umbelopsidales</taxon>
        <taxon>Umbelopsidaceae</taxon>
        <taxon>Umbelopsis</taxon>
    </lineage>
</organism>
<dbReference type="Pfam" id="PF00179">
    <property type="entry name" value="UQ_con"/>
    <property type="match status" value="1"/>
</dbReference>